<name>A0ABD3NCV9_9STRA</name>
<feature type="region of interest" description="Disordered" evidence="1">
    <location>
        <begin position="142"/>
        <end position="162"/>
    </location>
</feature>
<sequence length="531" mass="58164">MTMAFESTETIAIQPHDTKAQSTIEPDEDVHSNSDVSDGLSTQPDSPVENNDQVDRADEIPDGDSNADLHALLAYSKNRLEKQAEMEAAAPSVDNEPAEITDDEVEGSSESNGDMIADDTIQRSNSDEEQLVIAKAKMAEAEAKAAADDDEMEALREEARRAQQLAAANDTIAEEVENDPAHMLRLAEMKVRQAEEKARKDEEATGVNVIKPAVSTTKRSEANSELWALLNYSKVRLETGATPQLGKKKESSRGDDVSVSSKGTKSSKTSKKSIASRSIASGSKASASEVGVLDGSAQNDATGKNEGDDVPFPDVTGEDDASVEGSVSGDDEQDSLNDSDDDDSESESEEEEEDLPSFLKDDNEEEEAIDPAEQKRLYEEAKFKAASILSVDENLTEVQMLQAMAIAVEAANNGEDKFSTKRSLFKLNEAKLEDLKSFLDFSGMNNRARVAEENKAQTTEREQVGWGIGRGRLMKKLGAAFQDLKERCDEIDERKQKERQGQLTHTEMFNAAFDDLKKQIDEYEKIVKSKK</sequence>
<dbReference type="AlphaFoldDB" id="A0ABD3NCV9"/>
<reference evidence="2 3" key="1">
    <citation type="submission" date="2024-10" db="EMBL/GenBank/DDBJ databases">
        <title>Updated reference genomes for cyclostephanoid diatoms.</title>
        <authorList>
            <person name="Roberts W.R."/>
            <person name="Alverson A.J."/>
        </authorList>
    </citation>
    <scope>NUCLEOTIDE SEQUENCE [LARGE SCALE GENOMIC DNA]</scope>
    <source>
        <strain evidence="2 3">AJA010-31</strain>
    </source>
</reference>
<feature type="compositionally biased region" description="Low complexity" evidence="1">
    <location>
        <begin position="257"/>
        <end position="288"/>
    </location>
</feature>
<feature type="compositionally biased region" description="Acidic residues" evidence="1">
    <location>
        <begin position="329"/>
        <end position="355"/>
    </location>
</feature>
<feature type="region of interest" description="Disordered" evidence="1">
    <location>
        <begin position="238"/>
        <end position="373"/>
    </location>
</feature>
<feature type="compositionally biased region" description="Basic and acidic residues" evidence="1">
    <location>
        <begin position="247"/>
        <end position="256"/>
    </location>
</feature>
<dbReference type="EMBL" id="JALLPJ020001216">
    <property type="protein sequence ID" value="KAL3773881.1"/>
    <property type="molecule type" value="Genomic_DNA"/>
</dbReference>
<organism evidence="2 3">
    <name type="scientific">Cyclotella atomus</name>
    <dbReference type="NCBI Taxonomy" id="382360"/>
    <lineage>
        <taxon>Eukaryota</taxon>
        <taxon>Sar</taxon>
        <taxon>Stramenopiles</taxon>
        <taxon>Ochrophyta</taxon>
        <taxon>Bacillariophyta</taxon>
        <taxon>Coscinodiscophyceae</taxon>
        <taxon>Thalassiosirophycidae</taxon>
        <taxon>Stephanodiscales</taxon>
        <taxon>Stephanodiscaceae</taxon>
        <taxon>Cyclotella</taxon>
    </lineage>
</organism>
<feature type="compositionally biased region" description="Polar residues" evidence="1">
    <location>
        <begin position="1"/>
        <end position="11"/>
    </location>
</feature>
<feature type="compositionally biased region" description="Basic and acidic residues" evidence="1">
    <location>
        <begin position="142"/>
        <end position="161"/>
    </location>
</feature>
<evidence type="ECO:0000313" key="2">
    <source>
        <dbReference type="EMBL" id="KAL3773881.1"/>
    </source>
</evidence>
<feature type="region of interest" description="Disordered" evidence="1">
    <location>
        <begin position="1"/>
        <end position="129"/>
    </location>
</feature>
<feature type="compositionally biased region" description="Acidic residues" evidence="1">
    <location>
        <begin position="308"/>
        <end position="322"/>
    </location>
</feature>
<feature type="compositionally biased region" description="Acidic residues" evidence="1">
    <location>
        <begin position="96"/>
        <end position="107"/>
    </location>
</feature>
<comment type="caution">
    <text evidence="2">The sequence shown here is derived from an EMBL/GenBank/DDBJ whole genome shotgun (WGS) entry which is preliminary data.</text>
</comment>
<evidence type="ECO:0000313" key="3">
    <source>
        <dbReference type="Proteomes" id="UP001530400"/>
    </source>
</evidence>
<protein>
    <submittedName>
        <fullName evidence="2">Uncharacterized protein</fullName>
    </submittedName>
</protein>
<feature type="compositionally biased region" description="Polar residues" evidence="1">
    <location>
        <begin position="33"/>
        <end position="51"/>
    </location>
</feature>
<proteinExistence type="predicted"/>
<dbReference type="Proteomes" id="UP001530400">
    <property type="component" value="Unassembled WGS sequence"/>
</dbReference>
<evidence type="ECO:0000256" key="1">
    <source>
        <dbReference type="SAM" id="MobiDB-lite"/>
    </source>
</evidence>
<keyword evidence="3" id="KW-1185">Reference proteome</keyword>
<accession>A0ABD3NCV9</accession>
<gene>
    <name evidence="2" type="ORF">ACHAWO_007201</name>
</gene>